<dbReference type="EC" id="1.7.-.-" evidence="2"/>
<organism evidence="2 3">
    <name type="scientific">Nocardioides aquaticus</name>
    <dbReference type="NCBI Taxonomy" id="160826"/>
    <lineage>
        <taxon>Bacteria</taxon>
        <taxon>Bacillati</taxon>
        <taxon>Actinomycetota</taxon>
        <taxon>Actinomycetes</taxon>
        <taxon>Propionibacteriales</taxon>
        <taxon>Nocardioidaceae</taxon>
        <taxon>Nocardioides</taxon>
    </lineage>
</organism>
<protein>
    <submittedName>
        <fullName evidence="2">NAD(P)H azoreductase</fullName>
        <ecNumber evidence="2">1.7.-.-</ecNumber>
    </submittedName>
</protein>
<dbReference type="PANTHER" id="PTHR47129:SF1">
    <property type="entry name" value="NMRA-LIKE DOMAIN-CONTAINING PROTEIN"/>
    <property type="match status" value="1"/>
</dbReference>
<accession>A0ABX8EMH3</accession>
<evidence type="ECO:0000259" key="1">
    <source>
        <dbReference type="Pfam" id="PF13460"/>
    </source>
</evidence>
<dbReference type="EMBL" id="CP075371">
    <property type="protein sequence ID" value="QVT81717.1"/>
    <property type="molecule type" value="Genomic_DNA"/>
</dbReference>
<keyword evidence="2" id="KW-0560">Oxidoreductase</keyword>
<dbReference type="PANTHER" id="PTHR47129">
    <property type="entry name" value="QUINONE OXIDOREDUCTASE 2"/>
    <property type="match status" value="1"/>
</dbReference>
<gene>
    <name evidence="2" type="primary">azoB</name>
    <name evidence="2" type="ORF">ENKNEFLB_04134</name>
</gene>
<feature type="domain" description="NAD(P)-binding" evidence="1">
    <location>
        <begin position="13"/>
        <end position="187"/>
    </location>
</feature>
<sequence length="286" mass="30212">MNASSTRTIAITGASGAVGGLVTQQLAGSDFRLDLRLLVRDAARAPDVDTDVRVCTYDDREASVAALRGVETLLMVSAAEAPDRRAQHRTFIAAAAEAGVRHVVYTSFAGASPEATFTLGRDHADAEEAIRESGMAYTFLRDNFYLDVLPLFADDAGVVRGPAGEGRVAAVARADVADVASEVLRSPDQHAGAAYVLTGPEALTLAEVARRAGAVLGRDLSYAEETVEEAYASRRAAYPDVEEYQLDAWVSTYTAIADGSCAEVTGDVEGVTSRAPRTLEDALTPR</sequence>
<dbReference type="Gene3D" id="3.40.50.720">
    <property type="entry name" value="NAD(P)-binding Rossmann-like Domain"/>
    <property type="match status" value="1"/>
</dbReference>
<dbReference type="Pfam" id="PF13460">
    <property type="entry name" value="NAD_binding_10"/>
    <property type="match status" value="1"/>
</dbReference>
<dbReference type="GO" id="GO:0016491">
    <property type="term" value="F:oxidoreductase activity"/>
    <property type="evidence" value="ECO:0007669"/>
    <property type="project" value="UniProtKB-KW"/>
</dbReference>
<name>A0ABX8EMH3_9ACTN</name>
<dbReference type="Gene3D" id="3.90.25.10">
    <property type="entry name" value="UDP-galactose 4-epimerase, domain 1"/>
    <property type="match status" value="1"/>
</dbReference>
<evidence type="ECO:0000313" key="3">
    <source>
        <dbReference type="Proteomes" id="UP000679307"/>
    </source>
</evidence>
<dbReference type="SUPFAM" id="SSF51735">
    <property type="entry name" value="NAD(P)-binding Rossmann-fold domains"/>
    <property type="match status" value="1"/>
</dbReference>
<evidence type="ECO:0000313" key="2">
    <source>
        <dbReference type="EMBL" id="QVT81717.1"/>
    </source>
</evidence>
<dbReference type="Proteomes" id="UP000679307">
    <property type="component" value="Chromosome"/>
</dbReference>
<dbReference type="InterPro" id="IPR036291">
    <property type="entry name" value="NAD(P)-bd_dom_sf"/>
</dbReference>
<reference evidence="2 3" key="1">
    <citation type="submission" date="2021-05" db="EMBL/GenBank/DDBJ databases">
        <title>Complete genome of Nocardioides aquaticus KCTC 9944T isolated from meromictic and hypersaline Ekho Lake, Antarctica.</title>
        <authorList>
            <person name="Hwang K."/>
            <person name="Kim K.M."/>
            <person name="Choe H."/>
        </authorList>
    </citation>
    <scope>NUCLEOTIDE SEQUENCE [LARGE SCALE GENOMIC DNA]</scope>
    <source>
        <strain evidence="2 3">KCTC 9944</strain>
    </source>
</reference>
<dbReference type="RefSeq" id="WP_214057042.1">
    <property type="nucleotide sequence ID" value="NZ_BAAAHS010000123.1"/>
</dbReference>
<dbReference type="InterPro" id="IPR016040">
    <property type="entry name" value="NAD(P)-bd_dom"/>
</dbReference>
<keyword evidence="3" id="KW-1185">Reference proteome</keyword>
<proteinExistence type="predicted"/>
<dbReference type="InterPro" id="IPR052718">
    <property type="entry name" value="NmrA-type_oxidoreductase"/>
</dbReference>